<dbReference type="InterPro" id="IPR052210">
    <property type="entry name" value="LysM1-like"/>
</dbReference>
<feature type="domain" description="LysM" evidence="3">
    <location>
        <begin position="9"/>
        <end position="55"/>
    </location>
</feature>
<evidence type="ECO:0000313" key="5">
    <source>
        <dbReference type="Proteomes" id="UP000249789"/>
    </source>
</evidence>
<dbReference type="PANTHER" id="PTHR34997">
    <property type="entry name" value="AM15"/>
    <property type="match status" value="1"/>
</dbReference>
<dbReference type="AlphaFoldDB" id="A0A8G1W245"/>
<sequence>MGVVVGCEQFYTVASGDICPSSESAFGITATQFYQWNPSTGTASANIWLGYAYCVKGPASSATTSSPDATTQTGIAYNCNYFHTVGSGDSCAQLEAIYGIIFANCMSGTPRLIRTATVSRTAGRFPLYTGRLQLDGFKIWGFVVYRCTYQSESDWEEFMRRFLYHVPKKLQPFNGLDLMDTFRPTVFQDPSFDGATAAVLREHFNKWAAVAVQEEHGKTLEQALMRLTCRYRCFIKVDQEALESVLNAPDPTNPETIGNFSGFVRMVNGRWCPESDSDGESEAEPLEGCTLEDVGWINVLYDEAEFQGFYLLEHFTWEEYNRRPPEIMSFEAFI</sequence>
<keyword evidence="1" id="KW-0147">Chitin-binding</keyword>
<dbReference type="Gene3D" id="3.10.350.10">
    <property type="entry name" value="LysM domain"/>
    <property type="match status" value="1"/>
</dbReference>
<gene>
    <name evidence="4" type="ORF">BO72DRAFT_477245</name>
</gene>
<dbReference type="InterPro" id="IPR036779">
    <property type="entry name" value="LysM_dom_sf"/>
</dbReference>
<proteinExistence type="predicted"/>
<evidence type="ECO:0000259" key="3">
    <source>
        <dbReference type="PROSITE" id="PS51782"/>
    </source>
</evidence>
<dbReference type="GO" id="GO:0008061">
    <property type="term" value="F:chitin binding"/>
    <property type="evidence" value="ECO:0007669"/>
    <property type="project" value="UniProtKB-KW"/>
</dbReference>
<protein>
    <recommendedName>
        <fullName evidence="3">LysM domain-containing protein</fullName>
    </recommendedName>
</protein>
<keyword evidence="2" id="KW-0843">Virulence</keyword>
<keyword evidence="5" id="KW-1185">Reference proteome</keyword>
<dbReference type="Proteomes" id="UP000249789">
    <property type="component" value="Unassembled WGS sequence"/>
</dbReference>
<evidence type="ECO:0000256" key="2">
    <source>
        <dbReference type="ARBA" id="ARBA00023026"/>
    </source>
</evidence>
<dbReference type="PANTHER" id="PTHR34997:SF1">
    <property type="entry name" value="PEPTIDOGLYCAN-BINDING LYSIN DOMAIN"/>
    <property type="match status" value="1"/>
</dbReference>
<dbReference type="Pfam" id="PF01476">
    <property type="entry name" value="LysM"/>
    <property type="match status" value="1"/>
</dbReference>
<dbReference type="CDD" id="cd00118">
    <property type="entry name" value="LysM"/>
    <property type="match status" value="1"/>
</dbReference>
<dbReference type="OrthoDB" id="4424523at2759"/>
<evidence type="ECO:0000256" key="1">
    <source>
        <dbReference type="ARBA" id="ARBA00022669"/>
    </source>
</evidence>
<evidence type="ECO:0000313" key="4">
    <source>
        <dbReference type="EMBL" id="RAK77659.1"/>
    </source>
</evidence>
<dbReference type="VEuPathDB" id="FungiDB:BO72DRAFT_477245"/>
<name>A0A8G1W245_9EURO</name>
<dbReference type="GeneID" id="63864760"/>
<dbReference type="SUPFAM" id="SSF54106">
    <property type="entry name" value="LysM domain"/>
    <property type="match status" value="1"/>
</dbReference>
<organism evidence="4 5">
    <name type="scientific">Aspergillus fijiensis CBS 313.89</name>
    <dbReference type="NCBI Taxonomy" id="1448319"/>
    <lineage>
        <taxon>Eukaryota</taxon>
        <taxon>Fungi</taxon>
        <taxon>Dikarya</taxon>
        <taxon>Ascomycota</taxon>
        <taxon>Pezizomycotina</taxon>
        <taxon>Eurotiomycetes</taxon>
        <taxon>Eurotiomycetidae</taxon>
        <taxon>Eurotiales</taxon>
        <taxon>Aspergillaceae</taxon>
        <taxon>Aspergillus</taxon>
    </lineage>
</organism>
<dbReference type="EMBL" id="KZ824641">
    <property type="protein sequence ID" value="RAK77659.1"/>
    <property type="molecule type" value="Genomic_DNA"/>
</dbReference>
<reference evidence="4 5" key="1">
    <citation type="submission" date="2018-02" db="EMBL/GenBank/DDBJ databases">
        <title>The genomes of Aspergillus section Nigri reveals drivers in fungal speciation.</title>
        <authorList>
            <consortium name="DOE Joint Genome Institute"/>
            <person name="Vesth T.C."/>
            <person name="Nybo J."/>
            <person name="Theobald S."/>
            <person name="Brandl J."/>
            <person name="Frisvad J.C."/>
            <person name="Nielsen K.F."/>
            <person name="Lyhne E.K."/>
            <person name="Kogle M.E."/>
            <person name="Kuo A."/>
            <person name="Riley R."/>
            <person name="Clum A."/>
            <person name="Nolan M."/>
            <person name="Lipzen A."/>
            <person name="Salamov A."/>
            <person name="Henrissat B."/>
            <person name="Wiebenga A."/>
            <person name="De vries R.P."/>
            <person name="Grigoriev I.V."/>
            <person name="Mortensen U.H."/>
            <person name="Andersen M.R."/>
            <person name="Baker S.E."/>
        </authorList>
    </citation>
    <scope>NUCLEOTIDE SEQUENCE [LARGE SCALE GENOMIC DNA]</scope>
    <source>
        <strain evidence="4 5">CBS 313.89</strain>
    </source>
</reference>
<dbReference type="InterPro" id="IPR018392">
    <property type="entry name" value="LysM"/>
</dbReference>
<dbReference type="RefSeq" id="XP_040801669.1">
    <property type="nucleotide sequence ID" value="XM_040947427.1"/>
</dbReference>
<accession>A0A8G1W245</accession>
<dbReference type="PROSITE" id="PS51782">
    <property type="entry name" value="LYSM"/>
    <property type="match status" value="1"/>
</dbReference>